<dbReference type="Gene3D" id="3.30.420.40">
    <property type="match status" value="2"/>
</dbReference>
<dbReference type="SUPFAM" id="SSF53067">
    <property type="entry name" value="Actin-like ATPase domain"/>
    <property type="match status" value="2"/>
</dbReference>
<dbReference type="Proteomes" id="UP000243797">
    <property type="component" value="Unassembled WGS sequence"/>
</dbReference>
<dbReference type="PANTHER" id="PTHR14187">
    <property type="entry name" value="ALPHA KINASE/ELONGATION FACTOR 2 KINASE"/>
    <property type="match status" value="1"/>
</dbReference>
<dbReference type="STRING" id="2082308.A0A2K1QGA1"/>
<evidence type="ECO:0000256" key="3">
    <source>
        <dbReference type="SAM" id="MobiDB-lite"/>
    </source>
</evidence>
<dbReference type="AlphaFoldDB" id="A0A2K1QGA1"/>
<reference evidence="4 5" key="1">
    <citation type="submission" date="2017-06" db="EMBL/GenBank/DDBJ databases">
        <title>Draft genome sequence of a variant of Elsinoe murrayae.</title>
        <authorList>
            <person name="Cheng Q."/>
        </authorList>
    </citation>
    <scope>NUCLEOTIDE SEQUENCE [LARGE SCALE GENOMIC DNA]</scope>
    <source>
        <strain evidence="4 5">CQ-2017a</strain>
    </source>
</reference>
<dbReference type="OrthoDB" id="2963168at2759"/>
<gene>
    <name evidence="4" type="ORF">CAC42_6721</name>
</gene>
<dbReference type="EMBL" id="NKHZ01000088">
    <property type="protein sequence ID" value="PNS14208.1"/>
    <property type="molecule type" value="Genomic_DNA"/>
</dbReference>
<keyword evidence="4" id="KW-0346">Stress response</keyword>
<name>A0A2K1QGA1_9PEZI</name>
<dbReference type="InterPro" id="IPR013126">
    <property type="entry name" value="Hsp_70_fam"/>
</dbReference>
<keyword evidence="1" id="KW-0547">Nucleotide-binding</keyword>
<accession>A0A2K1QGA1</accession>
<keyword evidence="2" id="KW-0067">ATP-binding</keyword>
<evidence type="ECO:0000256" key="1">
    <source>
        <dbReference type="ARBA" id="ARBA00022741"/>
    </source>
</evidence>
<keyword evidence="5" id="KW-1185">Reference proteome</keyword>
<evidence type="ECO:0000313" key="5">
    <source>
        <dbReference type="Proteomes" id="UP000243797"/>
    </source>
</evidence>
<feature type="region of interest" description="Disordered" evidence="3">
    <location>
        <begin position="1"/>
        <end position="20"/>
    </location>
</feature>
<protein>
    <submittedName>
        <fullName evidence="4">Heat shock protein 12B</fullName>
    </submittedName>
</protein>
<dbReference type="InParanoid" id="A0A2K1QGA1"/>
<dbReference type="Gene3D" id="3.90.640.10">
    <property type="entry name" value="Actin, Chain A, domain 4"/>
    <property type="match status" value="1"/>
</dbReference>
<evidence type="ECO:0000313" key="4">
    <source>
        <dbReference type="EMBL" id="PNS14208.1"/>
    </source>
</evidence>
<evidence type="ECO:0000256" key="2">
    <source>
        <dbReference type="ARBA" id="ARBA00022840"/>
    </source>
</evidence>
<dbReference type="GO" id="GO:0140662">
    <property type="term" value="F:ATP-dependent protein folding chaperone"/>
    <property type="evidence" value="ECO:0007669"/>
    <property type="project" value="InterPro"/>
</dbReference>
<dbReference type="PANTHER" id="PTHR14187:SF5">
    <property type="entry name" value="HEAT SHOCK 70 KDA PROTEIN 12A"/>
    <property type="match status" value="1"/>
</dbReference>
<dbReference type="GO" id="GO:0005524">
    <property type="term" value="F:ATP binding"/>
    <property type="evidence" value="ECO:0007669"/>
    <property type="project" value="UniProtKB-KW"/>
</dbReference>
<dbReference type="CDD" id="cd10170">
    <property type="entry name" value="ASKHA_NBD_HSP70"/>
    <property type="match status" value="1"/>
</dbReference>
<organism evidence="4 5">
    <name type="scientific">Sphaceloma murrayae</name>
    <dbReference type="NCBI Taxonomy" id="2082308"/>
    <lineage>
        <taxon>Eukaryota</taxon>
        <taxon>Fungi</taxon>
        <taxon>Dikarya</taxon>
        <taxon>Ascomycota</taxon>
        <taxon>Pezizomycotina</taxon>
        <taxon>Dothideomycetes</taxon>
        <taxon>Dothideomycetidae</taxon>
        <taxon>Myriangiales</taxon>
        <taxon>Elsinoaceae</taxon>
        <taxon>Sphaceloma</taxon>
    </lineage>
</organism>
<proteinExistence type="predicted"/>
<dbReference type="Pfam" id="PF00012">
    <property type="entry name" value="HSP70"/>
    <property type="match status" value="1"/>
</dbReference>
<sequence>MSQAIRKRSERQETQRATQPEEFTVGIDLGNSNSGWHGATRRASKIPTKIAYNSDQTVARWGPQVAHEEHYLHLSKLLLDISNGFPQGMSRTECEAPFKALKMEPFQVTADYLRQLIGVIPGFLTKQCGHIIAANAVIVYILTIPAIWSDAAKDATRSAAIAAGMDSVQLVTEPEAAAGFTLMSKRSLKLQVGDVFVICDAGGGTIDSIGRNGKIEFLEVVPGEGAVGGGEFVDGAFKKLLRSLLGAKGFAAFTQNKVVLKEVMDYFQKSVKELFNPLSDEASVKDFSIPFNHLFLDDEAAHMKGGRMALSCEDLRKIFDPSIDKALVVVGEQYDRATSSGQRPRGIILVRGFGQSPYLRARMTKEFAAFEDPKDNLEIIAPENGQTAIVQGAVLQAMSGGGTVVARKARLSYGIPDQPIYDPREHGRNVTVVRDVVEGVDRVKDHIFWLRKKGQDFVLGKPAKQRFRRTYGPDEFCLERAGINDLTEKLFVCDSEDPPNCTTDPRVKLLGTLKVKEGCKRVPRRAFNRVSEDVALAAQYFELPYNLRIAPVLGAMTFDFEVDGVVYGETKLKFA</sequence>
<comment type="caution">
    <text evidence="4">The sequence shown here is derived from an EMBL/GenBank/DDBJ whole genome shotgun (WGS) entry which is preliminary data.</text>
</comment>
<dbReference type="InterPro" id="IPR043129">
    <property type="entry name" value="ATPase_NBD"/>
</dbReference>